<dbReference type="FunFam" id="3.30.565.10:FF:000010">
    <property type="entry name" value="Sensor histidine kinase RcsC"/>
    <property type="match status" value="1"/>
</dbReference>
<evidence type="ECO:0000256" key="9">
    <source>
        <dbReference type="SAM" id="Coils"/>
    </source>
</evidence>
<dbReference type="InterPro" id="IPR029016">
    <property type="entry name" value="GAF-like_dom_sf"/>
</dbReference>
<evidence type="ECO:0000256" key="1">
    <source>
        <dbReference type="ARBA" id="ARBA00000085"/>
    </source>
</evidence>
<evidence type="ECO:0000256" key="10">
    <source>
        <dbReference type="SAM" id="Phobius"/>
    </source>
</evidence>
<evidence type="ECO:0000259" key="13">
    <source>
        <dbReference type="PROSITE" id="PS50885"/>
    </source>
</evidence>
<comment type="caution">
    <text evidence="14">The sequence shown here is derived from an EMBL/GenBank/DDBJ whole genome shotgun (WGS) entry which is preliminary data.</text>
</comment>
<dbReference type="SUPFAM" id="SSF158472">
    <property type="entry name" value="HAMP domain-like"/>
    <property type="match status" value="1"/>
</dbReference>
<evidence type="ECO:0000313" key="14">
    <source>
        <dbReference type="EMBL" id="TYR34452.1"/>
    </source>
</evidence>
<dbReference type="CDD" id="cd06225">
    <property type="entry name" value="HAMP"/>
    <property type="match status" value="1"/>
</dbReference>
<evidence type="ECO:0000259" key="12">
    <source>
        <dbReference type="PROSITE" id="PS50110"/>
    </source>
</evidence>
<keyword evidence="9" id="KW-0175">Coiled coil</keyword>
<dbReference type="InterPro" id="IPR005467">
    <property type="entry name" value="His_kinase_dom"/>
</dbReference>
<feature type="modified residue" description="4-aspartylphosphate" evidence="8">
    <location>
        <position position="1128"/>
    </location>
</feature>
<dbReference type="PROSITE" id="PS50110">
    <property type="entry name" value="RESPONSE_REGULATORY"/>
    <property type="match status" value="3"/>
</dbReference>
<dbReference type="CDD" id="cd19410">
    <property type="entry name" value="HK9-like_sensor"/>
    <property type="match status" value="1"/>
</dbReference>
<dbReference type="Gene3D" id="1.10.287.130">
    <property type="match status" value="1"/>
</dbReference>
<evidence type="ECO:0000256" key="4">
    <source>
        <dbReference type="ARBA" id="ARBA00022553"/>
    </source>
</evidence>
<evidence type="ECO:0000313" key="15">
    <source>
        <dbReference type="Proteomes" id="UP000322362"/>
    </source>
</evidence>
<dbReference type="SUPFAM" id="SSF47384">
    <property type="entry name" value="Homodimeric domain of signal transducing histidine kinase"/>
    <property type="match status" value="1"/>
</dbReference>
<dbReference type="GO" id="GO:0016020">
    <property type="term" value="C:membrane"/>
    <property type="evidence" value="ECO:0007669"/>
    <property type="project" value="UniProtKB-SubCell"/>
</dbReference>
<accession>A0A5D4H2E5</accession>
<dbReference type="InterPro" id="IPR003660">
    <property type="entry name" value="HAMP_dom"/>
</dbReference>
<proteinExistence type="predicted"/>
<dbReference type="InterPro" id="IPR004358">
    <property type="entry name" value="Sig_transdc_His_kin-like_C"/>
</dbReference>
<feature type="coiled-coil region" evidence="9">
    <location>
        <begin position="432"/>
        <end position="518"/>
    </location>
</feature>
<dbReference type="SMART" id="SM00065">
    <property type="entry name" value="GAF"/>
    <property type="match status" value="1"/>
</dbReference>
<feature type="modified residue" description="4-aspartylphosphate" evidence="8">
    <location>
        <position position="859"/>
    </location>
</feature>
<dbReference type="PANTHER" id="PTHR45339">
    <property type="entry name" value="HYBRID SIGNAL TRANSDUCTION HISTIDINE KINASE J"/>
    <property type="match status" value="1"/>
</dbReference>
<dbReference type="Pfam" id="PF00672">
    <property type="entry name" value="HAMP"/>
    <property type="match status" value="1"/>
</dbReference>
<keyword evidence="10" id="KW-1133">Transmembrane helix</keyword>
<dbReference type="CDD" id="cd00082">
    <property type="entry name" value="HisKA"/>
    <property type="match status" value="1"/>
</dbReference>
<dbReference type="Proteomes" id="UP000322362">
    <property type="component" value="Unassembled WGS sequence"/>
</dbReference>
<comment type="subcellular location">
    <subcellularLocation>
        <location evidence="2">Membrane</location>
    </subcellularLocation>
</comment>
<feature type="domain" description="Response regulatory" evidence="12">
    <location>
        <begin position="810"/>
        <end position="923"/>
    </location>
</feature>
<dbReference type="Pfam" id="PF13185">
    <property type="entry name" value="GAF_2"/>
    <property type="match status" value="1"/>
</dbReference>
<feature type="domain" description="Response regulatory" evidence="12">
    <location>
        <begin position="932"/>
        <end position="1048"/>
    </location>
</feature>
<dbReference type="InterPro" id="IPR003661">
    <property type="entry name" value="HisK_dim/P_dom"/>
</dbReference>
<feature type="domain" description="HAMP" evidence="13">
    <location>
        <begin position="220"/>
        <end position="272"/>
    </location>
</feature>
<keyword evidence="15" id="KW-1185">Reference proteome</keyword>
<dbReference type="Pfam" id="PF02518">
    <property type="entry name" value="HATPase_c"/>
    <property type="match status" value="1"/>
</dbReference>
<name>A0A5D4H2E5_9SPHI</name>
<evidence type="ECO:0000256" key="3">
    <source>
        <dbReference type="ARBA" id="ARBA00012438"/>
    </source>
</evidence>
<dbReference type="Pfam" id="PF00072">
    <property type="entry name" value="Response_reg"/>
    <property type="match status" value="3"/>
</dbReference>
<organism evidence="14 15">
    <name type="scientific">Sphingobacterium phlebotomi</name>
    <dbReference type="NCBI Taxonomy" id="2605433"/>
    <lineage>
        <taxon>Bacteria</taxon>
        <taxon>Pseudomonadati</taxon>
        <taxon>Bacteroidota</taxon>
        <taxon>Sphingobacteriia</taxon>
        <taxon>Sphingobacteriales</taxon>
        <taxon>Sphingobacteriaceae</taxon>
        <taxon>Sphingobacterium</taxon>
    </lineage>
</organism>
<dbReference type="AlphaFoldDB" id="A0A5D4H2E5"/>
<dbReference type="SUPFAM" id="SSF52172">
    <property type="entry name" value="CheY-like"/>
    <property type="match status" value="3"/>
</dbReference>
<sequence>MSKKLIRKLQVGFGFSLFVLLLSSSASYISIKTQMNNRSKVIKTQRTIDSVNQILIDLQNVETGQRGYLLTGETKFLEPYYESQTSLPSSLSATRELTKDIPEQSRRIDSIETLIMTRLDLLNDLVNLKKEGSTATVEQLERGKLYMDSCRNIIDRFVTEESNKLDVQTVSMQRNSGLTSFFIIFAAFASLIITILFYLQIRNEFGRREKMQELLREKDADTTRRLNIVQSLAQQVADGDYSVRIEEAEKDTLGYIASSLNGMAAALEESFGKLNDNEWRQTGLAKINDILAGNKTEEIVANDALELLISYTECLNGAFYIWDKGLLVLSGSYGLEEHMKKEYLPGEGIVGQVFEDKRIKVLENVDETDFVVSFSSGQIKINHLLWLPLMVKGQCFGVIELGSVFPFEKLDIAFYQEACRNITLEILAAKGRKQVQTLLEETQAQAEELQTQHAELENLNTELEAQTQKLQASEEELRVQQEELMQSNQELEERSKLLEEKNQLIAERNLEIQKKAEELALSTKYKSEFLANMSHELRTPLNSILLLSRLMVENVDENLTEDQVESAKVIQSSGSSLLNLIDEILDLSKIEAGKMDVEYEHVALTDLRNDLLNLFLPIVDEKGLGLMVEIDEGIPSYLETDRLRLEQVLRNLLSNAIKFTSKGDVLLSISQQQDLPDYIQFIVKDTGIGISAENQKIIFEAFQQADGSTRRKFGGTGLGLSISREITRLLGGEITVSSTLGEGSTFCLTIPIRKVSEPLLAAPDALVESITHEVEEMTALVSDTASSLTTSNIPEEVNDDRHDVKPGDKVILIVEDDTPFAKALLKYAHQNGYKGIIIVRGDWATEAAEKYQPLAILLDIQLPMKDGWQVMDEIKSNPKTRHIPVHIMSSLEVKRESLSKGAIDFINKPIAIEQIAQMFRKIEDALTRNPKKVLIVEENPKHATALSFFLSNFNIVSEIKNNIEDSIQALMSDNVNCVILDMGVPDDTGYETLEAIKQKEGLENLPIIIFTGKNLSQAEESKIKQYAHSIVIKTAHSFQRILDEVGLFLHLVEESNLEPDKRKTSKLGSLNEVLNGKTVLIADDDVRNIFSLTKTLEHYQMKVISAIDGKEALQQLEKHPETSVVLMDMMMPEMDGYETTRQIRNMHDYAKLPIIAVTAKAMTGDREKCIKAGASDYISKPVDKDQLLSLLRVWLYETER</sequence>
<dbReference type="EMBL" id="VTAV01000012">
    <property type="protein sequence ID" value="TYR34452.1"/>
    <property type="molecule type" value="Genomic_DNA"/>
</dbReference>
<dbReference type="Pfam" id="PF05227">
    <property type="entry name" value="CHASE3"/>
    <property type="match status" value="1"/>
</dbReference>
<dbReference type="PROSITE" id="PS50885">
    <property type="entry name" value="HAMP"/>
    <property type="match status" value="1"/>
</dbReference>
<keyword evidence="10" id="KW-0472">Membrane</keyword>
<feature type="modified residue" description="4-aspartylphosphate" evidence="8">
    <location>
        <position position="981"/>
    </location>
</feature>
<feature type="domain" description="Histidine kinase" evidence="11">
    <location>
        <begin position="532"/>
        <end position="754"/>
    </location>
</feature>
<dbReference type="PROSITE" id="PS50109">
    <property type="entry name" value="HIS_KIN"/>
    <property type="match status" value="1"/>
</dbReference>
<keyword evidence="5" id="KW-0808">Transferase</keyword>
<dbReference type="InterPro" id="IPR036890">
    <property type="entry name" value="HATPase_C_sf"/>
</dbReference>
<dbReference type="SUPFAM" id="SSF55781">
    <property type="entry name" value="GAF domain-like"/>
    <property type="match status" value="1"/>
</dbReference>
<dbReference type="SMART" id="SM00388">
    <property type="entry name" value="HisKA"/>
    <property type="match status" value="1"/>
</dbReference>
<dbReference type="SMART" id="SM00387">
    <property type="entry name" value="HATPase_c"/>
    <property type="match status" value="1"/>
</dbReference>
<keyword evidence="7" id="KW-0902">Two-component regulatory system</keyword>
<dbReference type="Pfam" id="PF00512">
    <property type="entry name" value="HisKA"/>
    <property type="match status" value="1"/>
</dbReference>
<dbReference type="Gene3D" id="3.30.565.10">
    <property type="entry name" value="Histidine kinase-like ATPase, C-terminal domain"/>
    <property type="match status" value="1"/>
</dbReference>
<dbReference type="CDD" id="cd16922">
    <property type="entry name" value="HATPase_EvgS-ArcB-TorS-like"/>
    <property type="match status" value="1"/>
</dbReference>
<dbReference type="Gene3D" id="3.30.450.40">
    <property type="match status" value="1"/>
</dbReference>
<dbReference type="SUPFAM" id="SSF55874">
    <property type="entry name" value="ATPase domain of HSP90 chaperone/DNA topoisomerase II/histidine kinase"/>
    <property type="match status" value="1"/>
</dbReference>
<keyword evidence="10" id="KW-0812">Transmembrane</keyword>
<comment type="catalytic activity">
    <reaction evidence="1">
        <text>ATP + protein L-histidine = ADP + protein N-phospho-L-histidine.</text>
        <dbReference type="EC" id="2.7.13.3"/>
    </reaction>
</comment>
<dbReference type="EC" id="2.7.13.3" evidence="3"/>
<feature type="domain" description="Response regulatory" evidence="12">
    <location>
        <begin position="1078"/>
        <end position="1195"/>
    </location>
</feature>
<dbReference type="InterPro" id="IPR007891">
    <property type="entry name" value="CHASE3"/>
</dbReference>
<dbReference type="SMART" id="SM00448">
    <property type="entry name" value="REC"/>
    <property type="match status" value="3"/>
</dbReference>
<evidence type="ECO:0000256" key="2">
    <source>
        <dbReference type="ARBA" id="ARBA00004370"/>
    </source>
</evidence>
<evidence type="ECO:0000256" key="7">
    <source>
        <dbReference type="ARBA" id="ARBA00023012"/>
    </source>
</evidence>
<dbReference type="InterPro" id="IPR001789">
    <property type="entry name" value="Sig_transdc_resp-reg_receiver"/>
</dbReference>
<dbReference type="Gene3D" id="3.40.50.2300">
    <property type="match status" value="3"/>
</dbReference>
<dbReference type="Gene3D" id="6.10.340.10">
    <property type="match status" value="1"/>
</dbReference>
<evidence type="ECO:0000256" key="8">
    <source>
        <dbReference type="PROSITE-ProRule" id="PRU00169"/>
    </source>
</evidence>
<evidence type="ECO:0000256" key="6">
    <source>
        <dbReference type="ARBA" id="ARBA00022777"/>
    </source>
</evidence>
<feature type="transmembrane region" description="Helical" evidence="10">
    <location>
        <begin position="181"/>
        <end position="201"/>
    </location>
</feature>
<dbReference type="SMART" id="SM00304">
    <property type="entry name" value="HAMP"/>
    <property type="match status" value="1"/>
</dbReference>
<evidence type="ECO:0000259" key="11">
    <source>
        <dbReference type="PROSITE" id="PS50109"/>
    </source>
</evidence>
<dbReference type="CDD" id="cd17546">
    <property type="entry name" value="REC_hyHK_CKI1_RcsC-like"/>
    <property type="match status" value="1"/>
</dbReference>
<dbReference type="InterPro" id="IPR036097">
    <property type="entry name" value="HisK_dim/P_sf"/>
</dbReference>
<dbReference type="GO" id="GO:0000155">
    <property type="term" value="F:phosphorelay sensor kinase activity"/>
    <property type="evidence" value="ECO:0007669"/>
    <property type="project" value="InterPro"/>
</dbReference>
<gene>
    <name evidence="14" type="ORF">FXV77_15650</name>
</gene>
<dbReference type="InterPro" id="IPR003018">
    <property type="entry name" value="GAF"/>
</dbReference>
<dbReference type="InterPro" id="IPR011006">
    <property type="entry name" value="CheY-like_superfamily"/>
</dbReference>
<dbReference type="PANTHER" id="PTHR45339:SF1">
    <property type="entry name" value="HYBRID SIGNAL TRANSDUCTION HISTIDINE KINASE J"/>
    <property type="match status" value="1"/>
</dbReference>
<dbReference type="InterPro" id="IPR003594">
    <property type="entry name" value="HATPase_dom"/>
</dbReference>
<dbReference type="RefSeq" id="WP_148920175.1">
    <property type="nucleotide sequence ID" value="NZ_VTAV01000012.1"/>
</dbReference>
<reference evidence="14 15" key="1">
    <citation type="submission" date="2019-08" db="EMBL/GenBank/DDBJ databases">
        <title>Phlebobacter frassis gen. nov. sp. nov., a new member of family Sphingobacteriaceae isolated from sand fly rearing media.</title>
        <authorList>
            <person name="Kakumanu M.L."/>
            <person name="Marayati B.F."/>
            <person name="Wada-Katsumata A."/>
            <person name="Wasserberg G."/>
            <person name="Schal C."/>
            <person name="Apperson C.S."/>
            <person name="Ponnusamy L."/>
        </authorList>
    </citation>
    <scope>NUCLEOTIDE SEQUENCE [LARGE SCALE GENOMIC DNA]</scope>
    <source>
        <strain evidence="14 15">SSI9</strain>
    </source>
</reference>
<dbReference type="PRINTS" id="PR00344">
    <property type="entry name" value="BCTRLSENSOR"/>
</dbReference>
<protein>
    <recommendedName>
        <fullName evidence="3">histidine kinase</fullName>
        <ecNumber evidence="3">2.7.13.3</ecNumber>
    </recommendedName>
</protein>
<keyword evidence="4 8" id="KW-0597">Phosphoprotein</keyword>
<dbReference type="CDD" id="cd00156">
    <property type="entry name" value="REC"/>
    <property type="match status" value="1"/>
</dbReference>
<keyword evidence="6" id="KW-0418">Kinase</keyword>
<evidence type="ECO:0000256" key="5">
    <source>
        <dbReference type="ARBA" id="ARBA00022679"/>
    </source>
</evidence>